<sequence length="104" mass="11784">MSTYLHIMIHLNITFNLNLNNYIKFRANAHKPPVMGTSICMGQIQKAPLNVISLGGALLYTSVSEAAPPKKLIHFAAKKLCYYKINLDQYHSWMVLRHNAPKTT</sequence>
<reference evidence="1" key="1">
    <citation type="submission" date="2014-11" db="EMBL/GenBank/DDBJ databases">
        <authorList>
            <person name="Amaro Gonzalez C."/>
        </authorList>
    </citation>
    <scope>NUCLEOTIDE SEQUENCE</scope>
</reference>
<proteinExistence type="predicted"/>
<reference evidence="1" key="2">
    <citation type="journal article" date="2015" name="Fish Shellfish Immunol.">
        <title>Early steps in the European eel (Anguilla anguilla)-Vibrio vulnificus interaction in the gills: Role of the RtxA13 toxin.</title>
        <authorList>
            <person name="Callol A."/>
            <person name="Pajuelo D."/>
            <person name="Ebbesson L."/>
            <person name="Teles M."/>
            <person name="MacKenzie S."/>
            <person name="Amaro C."/>
        </authorList>
    </citation>
    <scope>NUCLEOTIDE SEQUENCE</scope>
</reference>
<name>A0A0E9X733_ANGAN</name>
<evidence type="ECO:0000313" key="1">
    <source>
        <dbReference type="EMBL" id="JAH97680.1"/>
    </source>
</evidence>
<organism evidence="1">
    <name type="scientific">Anguilla anguilla</name>
    <name type="common">European freshwater eel</name>
    <name type="synonym">Muraena anguilla</name>
    <dbReference type="NCBI Taxonomy" id="7936"/>
    <lineage>
        <taxon>Eukaryota</taxon>
        <taxon>Metazoa</taxon>
        <taxon>Chordata</taxon>
        <taxon>Craniata</taxon>
        <taxon>Vertebrata</taxon>
        <taxon>Euteleostomi</taxon>
        <taxon>Actinopterygii</taxon>
        <taxon>Neopterygii</taxon>
        <taxon>Teleostei</taxon>
        <taxon>Anguilliformes</taxon>
        <taxon>Anguillidae</taxon>
        <taxon>Anguilla</taxon>
    </lineage>
</organism>
<protein>
    <submittedName>
        <fullName evidence="1">Uncharacterized protein</fullName>
    </submittedName>
</protein>
<dbReference type="AlphaFoldDB" id="A0A0E9X733"/>
<dbReference type="EMBL" id="GBXM01010897">
    <property type="protein sequence ID" value="JAH97680.1"/>
    <property type="molecule type" value="Transcribed_RNA"/>
</dbReference>
<accession>A0A0E9X733</accession>